<evidence type="ECO:0000256" key="2">
    <source>
        <dbReference type="ARBA" id="ARBA00022448"/>
    </source>
</evidence>
<accession>A0A1F8F4T6</accession>
<evidence type="ECO:0000259" key="6">
    <source>
        <dbReference type="Pfam" id="PF00496"/>
    </source>
</evidence>
<dbReference type="GO" id="GO:0015833">
    <property type="term" value="P:peptide transport"/>
    <property type="evidence" value="ECO:0007669"/>
    <property type="project" value="TreeGrafter"/>
</dbReference>
<keyword evidence="3" id="KW-0732">Signal</keyword>
<feature type="domain" description="Solute-binding protein family 5" evidence="6">
    <location>
        <begin position="133"/>
        <end position="509"/>
    </location>
</feature>
<dbReference type="InterPro" id="IPR000914">
    <property type="entry name" value="SBP_5_dom"/>
</dbReference>
<dbReference type="EMBL" id="MGJN01000003">
    <property type="protein sequence ID" value="OGN07678.1"/>
    <property type="molecule type" value="Genomic_DNA"/>
</dbReference>
<sequence length="604" mass="69547">MDKQRQLDDFFGIPSPEENKNGTSNKKTSGLKEVLNGKNKILTKLNLLPKVLSNKERYLILAFLFLITGSIIAIPITSYLHLTMPVAAKGGQISEGVVGEPRHVNPLLYQTDADRDLVKLIYSGLFKYNEDGKLVPDLAKSYEISPDELNYTVYLRENIFWHDGKPLTVDDIIFTVRTAQNTDYGSMQRINWQGVELEKANDHTLIFKLKNKYAQFLNNLTLPIMPQHLWENIRPINFALSELNLKPIGSGPYMFKKIQKDSSGRIRLYELTANQDFYSQEPFIEKIQLKFYESEDALVEAFNRSEFDNLSFISSKNLNKIKFKQRLDTEETRMPRYFGLFFNQNQSKALSDKNIRLALAHATNKEALVNNVLDGNGVAIDSPMIDAVFFSEQETKKYDYNKDLAKETLDKNGWNQNDPPAGEAGENGIRIKGEEKLSIKLTTSTWPELAEVAKQIKDQWLEIGVDVQIEMLPTPELQQTIKERDYQILLFGEILNLDPDPFSLWHSSQKKDPGLNLALYDNKSADTLLEDARKTIAPTERMKKYQEFQNLIIEDIPAIFLYSPYYLYAHSKKLKGVENKIIAMPSDRLLNIEKWYVETKRVWK</sequence>
<protein>
    <recommendedName>
        <fullName evidence="6">Solute-binding protein family 5 domain-containing protein</fullName>
    </recommendedName>
</protein>
<dbReference type="Gene3D" id="3.40.190.10">
    <property type="entry name" value="Periplasmic binding protein-like II"/>
    <property type="match status" value="1"/>
</dbReference>
<evidence type="ECO:0000256" key="5">
    <source>
        <dbReference type="SAM" id="Phobius"/>
    </source>
</evidence>
<evidence type="ECO:0000256" key="1">
    <source>
        <dbReference type="ARBA" id="ARBA00005695"/>
    </source>
</evidence>
<dbReference type="Proteomes" id="UP000176834">
    <property type="component" value="Unassembled WGS sequence"/>
</dbReference>
<dbReference type="Gene3D" id="3.10.105.10">
    <property type="entry name" value="Dipeptide-binding Protein, Domain 3"/>
    <property type="match status" value="1"/>
</dbReference>
<keyword evidence="2" id="KW-0813">Transport</keyword>
<dbReference type="GO" id="GO:0043190">
    <property type="term" value="C:ATP-binding cassette (ABC) transporter complex"/>
    <property type="evidence" value="ECO:0007669"/>
    <property type="project" value="InterPro"/>
</dbReference>
<keyword evidence="5" id="KW-0812">Transmembrane</keyword>
<dbReference type="GO" id="GO:1904680">
    <property type="term" value="F:peptide transmembrane transporter activity"/>
    <property type="evidence" value="ECO:0007669"/>
    <property type="project" value="TreeGrafter"/>
</dbReference>
<keyword evidence="5" id="KW-0472">Membrane</keyword>
<dbReference type="AlphaFoldDB" id="A0A1F8F4T6"/>
<evidence type="ECO:0000313" key="8">
    <source>
        <dbReference type="Proteomes" id="UP000176834"/>
    </source>
</evidence>
<comment type="caution">
    <text evidence="7">The sequence shown here is derived from an EMBL/GenBank/DDBJ whole genome shotgun (WGS) entry which is preliminary data.</text>
</comment>
<dbReference type="PANTHER" id="PTHR30290">
    <property type="entry name" value="PERIPLASMIC BINDING COMPONENT OF ABC TRANSPORTER"/>
    <property type="match status" value="1"/>
</dbReference>
<dbReference type="InterPro" id="IPR039424">
    <property type="entry name" value="SBP_5"/>
</dbReference>
<dbReference type="GO" id="GO:0042597">
    <property type="term" value="C:periplasmic space"/>
    <property type="evidence" value="ECO:0007669"/>
    <property type="project" value="UniProtKB-ARBA"/>
</dbReference>
<dbReference type="PANTHER" id="PTHR30290:SF9">
    <property type="entry name" value="OLIGOPEPTIDE-BINDING PROTEIN APPA"/>
    <property type="match status" value="1"/>
</dbReference>
<evidence type="ECO:0000313" key="7">
    <source>
        <dbReference type="EMBL" id="OGN07678.1"/>
    </source>
</evidence>
<keyword evidence="5" id="KW-1133">Transmembrane helix</keyword>
<dbReference type="InterPro" id="IPR030678">
    <property type="entry name" value="Peptide/Ni-bd"/>
</dbReference>
<gene>
    <name evidence="7" type="ORF">A3B86_02470</name>
</gene>
<evidence type="ECO:0000256" key="4">
    <source>
        <dbReference type="SAM" id="MobiDB-lite"/>
    </source>
</evidence>
<feature type="region of interest" description="Disordered" evidence="4">
    <location>
        <begin position="1"/>
        <end position="30"/>
    </location>
</feature>
<dbReference type="PIRSF" id="PIRSF002741">
    <property type="entry name" value="MppA"/>
    <property type="match status" value="1"/>
</dbReference>
<organism evidence="7 8">
    <name type="scientific">Candidatus Yanofskybacteria bacterium RIFCSPHIGHO2_02_FULL_38_22b</name>
    <dbReference type="NCBI Taxonomy" id="1802673"/>
    <lineage>
        <taxon>Bacteria</taxon>
        <taxon>Candidatus Yanofskyibacteriota</taxon>
    </lineage>
</organism>
<feature type="transmembrane region" description="Helical" evidence="5">
    <location>
        <begin position="58"/>
        <end position="80"/>
    </location>
</feature>
<comment type="similarity">
    <text evidence="1">Belongs to the bacterial solute-binding protein 5 family.</text>
</comment>
<evidence type="ECO:0000256" key="3">
    <source>
        <dbReference type="ARBA" id="ARBA00022729"/>
    </source>
</evidence>
<dbReference type="SUPFAM" id="SSF53850">
    <property type="entry name" value="Periplasmic binding protein-like II"/>
    <property type="match status" value="1"/>
</dbReference>
<dbReference type="Gene3D" id="3.90.76.10">
    <property type="entry name" value="Dipeptide-binding Protein, Domain 1"/>
    <property type="match status" value="1"/>
</dbReference>
<dbReference type="Pfam" id="PF00496">
    <property type="entry name" value="SBP_bac_5"/>
    <property type="match status" value="1"/>
</dbReference>
<reference evidence="7 8" key="1">
    <citation type="journal article" date="2016" name="Nat. Commun.">
        <title>Thousands of microbial genomes shed light on interconnected biogeochemical processes in an aquifer system.</title>
        <authorList>
            <person name="Anantharaman K."/>
            <person name="Brown C.T."/>
            <person name="Hug L.A."/>
            <person name="Sharon I."/>
            <person name="Castelle C.J."/>
            <person name="Probst A.J."/>
            <person name="Thomas B.C."/>
            <person name="Singh A."/>
            <person name="Wilkins M.J."/>
            <person name="Karaoz U."/>
            <person name="Brodie E.L."/>
            <person name="Williams K.H."/>
            <person name="Hubbard S.S."/>
            <person name="Banfield J.F."/>
        </authorList>
    </citation>
    <scope>NUCLEOTIDE SEQUENCE [LARGE SCALE GENOMIC DNA]</scope>
</reference>
<proteinExistence type="inferred from homology"/>
<name>A0A1F8F4T6_9BACT</name>